<dbReference type="PANTHER" id="PTHR10000:SF8">
    <property type="entry name" value="HAD SUPERFAMILY HYDROLASE-LIKE, TYPE 3"/>
    <property type="match status" value="1"/>
</dbReference>
<dbReference type="NCBIfam" id="TIGR01484">
    <property type="entry name" value="HAD-SF-IIB"/>
    <property type="match status" value="1"/>
</dbReference>
<gene>
    <name evidence="1" type="ORF">HDF16_000876</name>
</gene>
<dbReference type="PROSITE" id="PS01229">
    <property type="entry name" value="COF_2"/>
    <property type="match status" value="1"/>
</dbReference>
<dbReference type="GO" id="GO:0000287">
    <property type="term" value="F:magnesium ion binding"/>
    <property type="evidence" value="ECO:0007669"/>
    <property type="project" value="TreeGrafter"/>
</dbReference>
<evidence type="ECO:0008006" key="3">
    <source>
        <dbReference type="Google" id="ProtNLM"/>
    </source>
</evidence>
<organism evidence="1 2">
    <name type="scientific">Granulicella aggregans</name>
    <dbReference type="NCBI Taxonomy" id="474949"/>
    <lineage>
        <taxon>Bacteria</taxon>
        <taxon>Pseudomonadati</taxon>
        <taxon>Acidobacteriota</taxon>
        <taxon>Terriglobia</taxon>
        <taxon>Terriglobales</taxon>
        <taxon>Acidobacteriaceae</taxon>
        <taxon>Granulicella</taxon>
    </lineage>
</organism>
<dbReference type="Proteomes" id="UP000540989">
    <property type="component" value="Unassembled WGS sequence"/>
</dbReference>
<comment type="caution">
    <text evidence="1">The sequence shown here is derived from an EMBL/GenBank/DDBJ whole genome shotgun (WGS) entry which is preliminary data.</text>
</comment>
<protein>
    <recommendedName>
        <fullName evidence="3">Cof subfamily protein (Haloacid dehalogenase superfamily)/HAD superfamily hydrolase (TIGR01484 family)</fullName>
    </recommendedName>
</protein>
<dbReference type="InterPro" id="IPR036412">
    <property type="entry name" value="HAD-like_sf"/>
</dbReference>
<dbReference type="AlphaFoldDB" id="A0A7W8E274"/>
<dbReference type="Gene3D" id="3.30.1240.10">
    <property type="match status" value="1"/>
</dbReference>
<sequence length="328" mass="35365">MSEQKLPRMIAIDVDGTLLGAEGKVSARNKAALQAANEAGIHVVIATGRRHSYAMKVLRSLNLHGEQALVSSNGAVTRTVGARLIDRTFLTLPTSLWLCEHLAEFRNALVVTFDMVQPDGEDARGSLVVEELADLHGSIGKWMEANSPYIEQSVPIEDALLRANAAGNAPIQMMVCGTIERMRRAEARLLEHPGVFSAGVSAPELLEDAEVALSRTEYPERDLSLLDILPAGCSKGVALLRLAASLGIEANEMMAIGDNWNDLSMLEIAGWPVLMGNAPEDLKEMARARGWTIGAHHLEDGVADAIDEVLSLQRAEDEYDARALSGSL</sequence>
<dbReference type="PANTHER" id="PTHR10000">
    <property type="entry name" value="PHOSPHOSERINE PHOSPHATASE"/>
    <property type="match status" value="1"/>
</dbReference>
<dbReference type="Pfam" id="PF08282">
    <property type="entry name" value="Hydrolase_3"/>
    <property type="match status" value="1"/>
</dbReference>
<proteinExistence type="predicted"/>
<dbReference type="InterPro" id="IPR006379">
    <property type="entry name" value="HAD-SF_hydro_IIB"/>
</dbReference>
<dbReference type="CDD" id="cd07516">
    <property type="entry name" value="HAD_Pase"/>
    <property type="match status" value="1"/>
</dbReference>
<keyword evidence="2" id="KW-1185">Reference proteome</keyword>
<dbReference type="SUPFAM" id="SSF56784">
    <property type="entry name" value="HAD-like"/>
    <property type="match status" value="1"/>
</dbReference>
<evidence type="ECO:0000313" key="2">
    <source>
        <dbReference type="Proteomes" id="UP000540989"/>
    </source>
</evidence>
<dbReference type="EMBL" id="JACHIP010000001">
    <property type="protein sequence ID" value="MBB5056207.1"/>
    <property type="molecule type" value="Genomic_DNA"/>
</dbReference>
<name>A0A7W8E274_9BACT</name>
<dbReference type="GO" id="GO:0005829">
    <property type="term" value="C:cytosol"/>
    <property type="evidence" value="ECO:0007669"/>
    <property type="project" value="TreeGrafter"/>
</dbReference>
<dbReference type="InterPro" id="IPR023214">
    <property type="entry name" value="HAD_sf"/>
</dbReference>
<evidence type="ECO:0000313" key="1">
    <source>
        <dbReference type="EMBL" id="MBB5056207.1"/>
    </source>
</evidence>
<dbReference type="GO" id="GO:0016791">
    <property type="term" value="F:phosphatase activity"/>
    <property type="evidence" value="ECO:0007669"/>
    <property type="project" value="TreeGrafter"/>
</dbReference>
<accession>A0A7W8E274</accession>
<reference evidence="1 2" key="1">
    <citation type="submission" date="2020-08" db="EMBL/GenBank/DDBJ databases">
        <title>Genomic Encyclopedia of Type Strains, Phase IV (KMG-V): Genome sequencing to study the core and pangenomes of soil and plant-associated prokaryotes.</title>
        <authorList>
            <person name="Whitman W."/>
        </authorList>
    </citation>
    <scope>NUCLEOTIDE SEQUENCE [LARGE SCALE GENOMIC DNA]</scope>
    <source>
        <strain evidence="1 2">M8UP14</strain>
    </source>
</reference>
<dbReference type="Gene3D" id="3.40.50.1000">
    <property type="entry name" value="HAD superfamily/HAD-like"/>
    <property type="match status" value="1"/>
</dbReference>